<dbReference type="SMART" id="SM00044">
    <property type="entry name" value="CYCc"/>
    <property type="match status" value="1"/>
</dbReference>
<dbReference type="GO" id="GO:0005524">
    <property type="term" value="F:ATP binding"/>
    <property type="evidence" value="ECO:0007669"/>
    <property type="project" value="InterPro"/>
</dbReference>
<dbReference type="Gene3D" id="3.30.70.1230">
    <property type="entry name" value="Nucleotide cyclase"/>
    <property type="match status" value="1"/>
</dbReference>
<evidence type="ECO:0000256" key="6">
    <source>
        <dbReference type="ARBA" id="ARBA00023136"/>
    </source>
</evidence>
<gene>
    <name evidence="13" type="ORF">TASK_LOCUS2599</name>
</gene>
<sequence>MHESITFDWDFKLSLMTDLVRGMEYLHSTSLKAHGRLKSTNCVVNRRWVLKITDFGVPKICNLTEQLWTSPELLRDETAALIGTKPGDVYAFAIIMHEVFYLPVEDILKRVVARESIPPAYKDILARAWAENPNLRPTFGDLNGEIQQMTKGKKTNIVEHMSKMMEDYSCRLEEQVKTRTQELEIEKRKKDLPIQRMLLPFVAEALKAGVAVAPEGYDEVSIDNSDIVGFTRISAMSTPLQVVDLLNDLCTLFDKTIANYGVYKIETIGDAYMVASGLPVRNARRHTGVVATMALDLLSVCGTFTIKHLLEVPLRLHIGLHSGPRVAGVVGLTMPRYRLFGDTVNRTIKMESSGADWHDFPSLPPC</sequence>
<dbReference type="GO" id="GO:0004383">
    <property type="term" value="F:guanylate cyclase activity"/>
    <property type="evidence" value="ECO:0007669"/>
    <property type="project" value="UniProtKB-EC"/>
</dbReference>
<comment type="catalytic activity">
    <reaction evidence="10">
        <text>GTP = 3',5'-cyclic GMP + diphosphate</text>
        <dbReference type="Rhea" id="RHEA:13665"/>
        <dbReference type="ChEBI" id="CHEBI:33019"/>
        <dbReference type="ChEBI" id="CHEBI:37565"/>
        <dbReference type="ChEBI" id="CHEBI:57746"/>
        <dbReference type="EC" id="4.6.1.2"/>
    </reaction>
</comment>
<keyword evidence="14" id="KW-1185">Reference proteome</keyword>
<feature type="domain" description="Guanylate cyclase" evidence="12">
    <location>
        <begin position="221"/>
        <end position="351"/>
    </location>
</feature>
<dbReference type="FunFam" id="3.30.70.1230:FF:000030">
    <property type="entry name" value="Si:ch211-215j19.12"/>
    <property type="match status" value="1"/>
</dbReference>
<reference evidence="13 14" key="1">
    <citation type="submission" date="2018-11" db="EMBL/GenBank/DDBJ databases">
        <authorList>
            <consortium name="Pathogen Informatics"/>
        </authorList>
    </citation>
    <scope>NUCLEOTIDE SEQUENCE [LARGE SCALE GENOMIC DNA]</scope>
</reference>
<proteinExistence type="inferred from homology"/>
<keyword evidence="7 9" id="KW-0456">Lyase</keyword>
<name>A0A3P6NVZ5_TAEAS</name>
<dbReference type="InterPro" id="IPR018297">
    <property type="entry name" value="A/G_cyclase_CS"/>
</dbReference>
<evidence type="ECO:0000256" key="5">
    <source>
        <dbReference type="ARBA" id="ARBA00022989"/>
    </source>
</evidence>
<keyword evidence="4" id="KW-0547">Nucleotide-binding</keyword>
<organism evidence="13 14">
    <name type="scientific">Taenia asiatica</name>
    <name type="common">Asian tapeworm</name>
    <dbReference type="NCBI Taxonomy" id="60517"/>
    <lineage>
        <taxon>Eukaryota</taxon>
        <taxon>Metazoa</taxon>
        <taxon>Spiralia</taxon>
        <taxon>Lophotrochozoa</taxon>
        <taxon>Platyhelminthes</taxon>
        <taxon>Cestoda</taxon>
        <taxon>Eucestoda</taxon>
        <taxon>Cyclophyllidea</taxon>
        <taxon>Taeniidae</taxon>
        <taxon>Taenia</taxon>
    </lineage>
</organism>
<evidence type="ECO:0000259" key="11">
    <source>
        <dbReference type="PROSITE" id="PS50011"/>
    </source>
</evidence>
<dbReference type="Proteomes" id="UP000282613">
    <property type="component" value="Unassembled WGS sequence"/>
</dbReference>
<evidence type="ECO:0000256" key="2">
    <source>
        <dbReference type="ARBA" id="ARBA00012202"/>
    </source>
</evidence>
<dbReference type="PROSITE" id="PS50011">
    <property type="entry name" value="PROTEIN_KINASE_DOM"/>
    <property type="match status" value="1"/>
</dbReference>
<evidence type="ECO:0000259" key="12">
    <source>
        <dbReference type="PROSITE" id="PS50125"/>
    </source>
</evidence>
<dbReference type="SUPFAM" id="SSF55073">
    <property type="entry name" value="Nucleotide cyclase"/>
    <property type="match status" value="1"/>
</dbReference>
<dbReference type="Pfam" id="PF07714">
    <property type="entry name" value="PK_Tyr_Ser-Thr"/>
    <property type="match status" value="1"/>
</dbReference>
<dbReference type="InterPro" id="IPR001054">
    <property type="entry name" value="A/G_cyclase"/>
</dbReference>
<keyword evidence="6" id="KW-0472">Membrane</keyword>
<evidence type="ECO:0000256" key="8">
    <source>
        <dbReference type="ARBA" id="ARBA00023293"/>
    </source>
</evidence>
<keyword evidence="8 10" id="KW-0141">cGMP biosynthesis</keyword>
<dbReference type="OrthoDB" id="60033at2759"/>
<evidence type="ECO:0000256" key="9">
    <source>
        <dbReference type="RuleBase" id="RU000405"/>
    </source>
</evidence>
<dbReference type="AlphaFoldDB" id="A0A3P6NVZ5"/>
<dbReference type="GO" id="GO:0007168">
    <property type="term" value="P:receptor guanylyl cyclase signaling pathway"/>
    <property type="evidence" value="ECO:0007669"/>
    <property type="project" value="TreeGrafter"/>
</dbReference>
<dbReference type="PANTHER" id="PTHR11920">
    <property type="entry name" value="GUANYLYL CYCLASE"/>
    <property type="match status" value="1"/>
</dbReference>
<evidence type="ECO:0000313" key="14">
    <source>
        <dbReference type="Proteomes" id="UP000282613"/>
    </source>
</evidence>
<dbReference type="CDD" id="cd07302">
    <property type="entry name" value="CHD"/>
    <property type="match status" value="1"/>
</dbReference>
<dbReference type="EC" id="4.6.1.2" evidence="2 10"/>
<evidence type="ECO:0000256" key="4">
    <source>
        <dbReference type="ARBA" id="ARBA00022741"/>
    </source>
</evidence>
<dbReference type="InterPro" id="IPR011009">
    <property type="entry name" value="Kinase-like_dom_sf"/>
</dbReference>
<dbReference type="InterPro" id="IPR000719">
    <property type="entry name" value="Prot_kinase_dom"/>
</dbReference>
<keyword evidence="5" id="KW-1133">Transmembrane helix</keyword>
<dbReference type="GO" id="GO:0005886">
    <property type="term" value="C:plasma membrane"/>
    <property type="evidence" value="ECO:0007669"/>
    <property type="project" value="TreeGrafter"/>
</dbReference>
<dbReference type="GO" id="GO:0035556">
    <property type="term" value="P:intracellular signal transduction"/>
    <property type="evidence" value="ECO:0007669"/>
    <property type="project" value="InterPro"/>
</dbReference>
<dbReference type="InterPro" id="IPR029787">
    <property type="entry name" value="Nucleotide_cyclase"/>
</dbReference>
<comment type="similarity">
    <text evidence="9">Belongs to the adenylyl cyclase class-4/guanylyl cyclase family.</text>
</comment>
<comment type="subcellular location">
    <subcellularLocation>
        <location evidence="1">Membrane</location>
        <topology evidence="1">Single-pass membrane protein</topology>
    </subcellularLocation>
</comment>
<evidence type="ECO:0000256" key="7">
    <source>
        <dbReference type="ARBA" id="ARBA00023239"/>
    </source>
</evidence>
<dbReference type="GO" id="GO:0004016">
    <property type="term" value="F:adenylate cyclase activity"/>
    <property type="evidence" value="ECO:0007669"/>
    <property type="project" value="TreeGrafter"/>
</dbReference>
<evidence type="ECO:0000256" key="1">
    <source>
        <dbReference type="ARBA" id="ARBA00004167"/>
    </source>
</evidence>
<dbReference type="PROSITE" id="PS50125">
    <property type="entry name" value="GUANYLATE_CYCLASE_2"/>
    <property type="match status" value="1"/>
</dbReference>
<dbReference type="InterPro" id="IPR001245">
    <property type="entry name" value="Ser-Thr/Tyr_kinase_cat_dom"/>
</dbReference>
<feature type="domain" description="Protein kinase" evidence="11">
    <location>
        <begin position="1"/>
        <end position="150"/>
    </location>
</feature>
<accession>A0A3P6NVZ5</accession>
<evidence type="ECO:0000256" key="10">
    <source>
        <dbReference type="RuleBase" id="RU003431"/>
    </source>
</evidence>
<keyword evidence="3" id="KW-0812">Transmembrane</keyword>
<dbReference type="GO" id="GO:0001653">
    <property type="term" value="F:peptide receptor activity"/>
    <property type="evidence" value="ECO:0007669"/>
    <property type="project" value="TreeGrafter"/>
</dbReference>
<dbReference type="GO" id="GO:0004672">
    <property type="term" value="F:protein kinase activity"/>
    <property type="evidence" value="ECO:0007669"/>
    <property type="project" value="InterPro"/>
</dbReference>
<dbReference type="EMBL" id="UYRS01002153">
    <property type="protein sequence ID" value="VDK25617.1"/>
    <property type="molecule type" value="Genomic_DNA"/>
</dbReference>
<dbReference type="InterPro" id="IPR050401">
    <property type="entry name" value="Cyclic_nucleotide_synthase"/>
</dbReference>
<evidence type="ECO:0000256" key="3">
    <source>
        <dbReference type="ARBA" id="ARBA00022692"/>
    </source>
</evidence>
<dbReference type="Gene3D" id="1.10.510.10">
    <property type="entry name" value="Transferase(Phosphotransferase) domain 1"/>
    <property type="match status" value="1"/>
</dbReference>
<protein>
    <recommendedName>
        <fullName evidence="2 10">Guanylate cyclase</fullName>
        <ecNumber evidence="2 10">4.6.1.2</ecNumber>
    </recommendedName>
</protein>
<dbReference type="PROSITE" id="PS00452">
    <property type="entry name" value="GUANYLATE_CYCLASE_1"/>
    <property type="match status" value="1"/>
</dbReference>
<dbReference type="SUPFAM" id="SSF56112">
    <property type="entry name" value="Protein kinase-like (PK-like)"/>
    <property type="match status" value="1"/>
</dbReference>
<dbReference type="Pfam" id="PF00211">
    <property type="entry name" value="Guanylate_cyc"/>
    <property type="match status" value="1"/>
</dbReference>
<evidence type="ECO:0000313" key="13">
    <source>
        <dbReference type="EMBL" id="VDK25617.1"/>
    </source>
</evidence>
<dbReference type="PANTHER" id="PTHR11920:SF462">
    <property type="entry name" value="GUANYLATE CYCLASE"/>
    <property type="match status" value="1"/>
</dbReference>